<dbReference type="InterPro" id="IPR036812">
    <property type="entry name" value="NAD(P)_OxRdtase_dom_sf"/>
</dbReference>
<dbReference type="InterPro" id="IPR023210">
    <property type="entry name" value="NADP_OxRdtase_dom"/>
</dbReference>
<dbReference type="Gene3D" id="3.20.20.100">
    <property type="entry name" value="NADP-dependent oxidoreductase domain"/>
    <property type="match status" value="2"/>
</dbReference>
<dbReference type="Proteomes" id="UP000663828">
    <property type="component" value="Unassembled WGS sequence"/>
</dbReference>
<proteinExistence type="predicted"/>
<dbReference type="Pfam" id="PF00248">
    <property type="entry name" value="Aldo_ket_red"/>
    <property type="match status" value="1"/>
</dbReference>
<organism evidence="2 3">
    <name type="scientific">Adineta ricciae</name>
    <name type="common">Rotifer</name>
    <dbReference type="NCBI Taxonomy" id="249248"/>
    <lineage>
        <taxon>Eukaryota</taxon>
        <taxon>Metazoa</taxon>
        <taxon>Spiralia</taxon>
        <taxon>Gnathifera</taxon>
        <taxon>Rotifera</taxon>
        <taxon>Eurotatoria</taxon>
        <taxon>Bdelloidea</taxon>
        <taxon>Adinetida</taxon>
        <taxon>Adinetidae</taxon>
        <taxon>Adineta</taxon>
    </lineage>
</organism>
<keyword evidence="3" id="KW-1185">Reference proteome</keyword>
<name>A0A815R6K8_ADIRI</name>
<gene>
    <name evidence="2" type="ORF">XAT740_LOCUS38082</name>
</gene>
<evidence type="ECO:0000313" key="2">
    <source>
        <dbReference type="EMBL" id="CAF1472848.1"/>
    </source>
</evidence>
<evidence type="ECO:0000259" key="1">
    <source>
        <dbReference type="Pfam" id="PF00248"/>
    </source>
</evidence>
<dbReference type="EMBL" id="CAJNOR010004072">
    <property type="protein sequence ID" value="CAF1472848.1"/>
    <property type="molecule type" value="Genomic_DNA"/>
</dbReference>
<accession>A0A815R6K8</accession>
<feature type="domain" description="NADP-dependent oxidoreductase" evidence="1">
    <location>
        <begin position="85"/>
        <end position="136"/>
    </location>
</feature>
<dbReference type="PANTHER" id="PTHR11732">
    <property type="entry name" value="ALDO/KETO REDUCTASE"/>
    <property type="match status" value="1"/>
</dbReference>
<reference evidence="2" key="1">
    <citation type="submission" date="2021-02" db="EMBL/GenBank/DDBJ databases">
        <authorList>
            <person name="Nowell W R."/>
        </authorList>
    </citation>
    <scope>NUCLEOTIDE SEQUENCE</scope>
</reference>
<comment type="caution">
    <text evidence="2">The sequence shown here is derived from an EMBL/GenBank/DDBJ whole genome shotgun (WGS) entry which is preliminary data.</text>
</comment>
<evidence type="ECO:0000313" key="3">
    <source>
        <dbReference type="Proteomes" id="UP000663828"/>
    </source>
</evidence>
<dbReference type="AlphaFoldDB" id="A0A815R6K8"/>
<protein>
    <recommendedName>
        <fullName evidence="1">NADP-dependent oxidoreductase domain-containing protein</fullName>
    </recommendedName>
</protein>
<dbReference type="SUPFAM" id="SSF51430">
    <property type="entry name" value="NAD(P)-linked oxidoreductase"/>
    <property type="match status" value="1"/>
</dbReference>
<dbReference type="GO" id="GO:0016491">
    <property type="term" value="F:oxidoreductase activity"/>
    <property type="evidence" value="ECO:0007669"/>
    <property type="project" value="InterPro"/>
</dbReference>
<sequence>MHSMITLKSLNLSIPRLGYGTGSKWRNDGISKSIDQSLVIAIRQVSRYRHLDCAEVYSNEESVGEAIRLQGISRDELFITSKSIDYLDLWLIHSPFFDQNKISLEEVWKDMENLVDQGKVKAIGVSDITITTSNKCDHLEDFLKVNDENFQLADDDINEIDEAESKFYYRRCWKQQIDGS</sequence>
<dbReference type="InterPro" id="IPR020471">
    <property type="entry name" value="AKR"/>
</dbReference>